<keyword evidence="1 4" id="KW-0805">Transcription regulation</keyword>
<evidence type="ECO:0000256" key="3">
    <source>
        <dbReference type="ARBA" id="ARBA00023163"/>
    </source>
</evidence>
<comment type="caution">
    <text evidence="7">The sequence shown here is derived from an EMBL/GenBank/DDBJ whole genome shotgun (WGS) entry which is preliminary data.</text>
</comment>
<dbReference type="Pfam" id="PF03479">
    <property type="entry name" value="PCC"/>
    <property type="match status" value="1"/>
</dbReference>
<comment type="subcellular location">
    <subcellularLocation>
        <location evidence="4">Nucleus</location>
    </subcellularLocation>
</comment>
<reference evidence="7 8" key="1">
    <citation type="submission" date="2024-04" db="EMBL/GenBank/DDBJ databases">
        <title>The reference genome of an endangered Asteraceae, Deinandra increscens subsp. villosa, native to the Central Coast of California.</title>
        <authorList>
            <person name="Guilliams M."/>
            <person name="Hasenstab-Lehman K."/>
            <person name="Meyer R."/>
            <person name="Mcevoy S."/>
        </authorList>
    </citation>
    <scope>NUCLEOTIDE SEQUENCE [LARGE SCALE GENOMIC DNA]</scope>
    <source>
        <tissue evidence="7">Leaf</tissue>
    </source>
</reference>
<dbReference type="PROSITE" id="PS51742">
    <property type="entry name" value="PPC"/>
    <property type="match status" value="1"/>
</dbReference>
<evidence type="ECO:0000313" key="7">
    <source>
        <dbReference type="EMBL" id="KAK9061384.1"/>
    </source>
</evidence>
<feature type="compositionally biased region" description="Polar residues" evidence="5">
    <location>
        <begin position="39"/>
        <end position="54"/>
    </location>
</feature>
<dbReference type="SUPFAM" id="SSF117856">
    <property type="entry name" value="AF0104/ALDC/Ptd012-like"/>
    <property type="match status" value="1"/>
</dbReference>
<name>A0AAP0CR49_9ASTR</name>
<evidence type="ECO:0000256" key="4">
    <source>
        <dbReference type="RuleBase" id="RU367031"/>
    </source>
</evidence>
<gene>
    <name evidence="7" type="ORF">SSX86_018565</name>
</gene>
<evidence type="ECO:0000313" key="8">
    <source>
        <dbReference type="Proteomes" id="UP001408789"/>
    </source>
</evidence>
<accession>A0AAP0CR49</accession>
<dbReference type="InterPro" id="IPR039605">
    <property type="entry name" value="AHL"/>
</dbReference>
<dbReference type="GO" id="GO:0005634">
    <property type="term" value="C:nucleus"/>
    <property type="evidence" value="ECO:0007669"/>
    <property type="project" value="UniProtKB-SubCell"/>
</dbReference>
<dbReference type="AlphaFoldDB" id="A0AAP0CR49"/>
<keyword evidence="3 4" id="KW-0804">Transcription</keyword>
<dbReference type="PANTHER" id="PTHR31500">
    <property type="entry name" value="AT-HOOK MOTIF NUCLEAR-LOCALIZED PROTEIN 9"/>
    <property type="match status" value="1"/>
</dbReference>
<keyword evidence="4" id="KW-0539">Nucleus</keyword>
<comment type="domain">
    <text evidence="4">The PPC domain mediates interactions between AHL proteins.</text>
</comment>
<sequence length="370" mass="39088">MEPDDLGLGSYYHHHHPQPPLPPQRHPQPPHHQQPPPSTITHNGMLPNTNTDPRPSQLLYPHHSAPSAVSSPLETGVRRKRGRPRKYGTPEQAAAAKRLSSSSPSTSVPPLSPASKKDAALGVSGSSTTAFKKYSLGNTGQGFTPHIISVAAGEDISQKVMSFMQQSKQEICVLSASGSISNASLRQPATSRGNISYEGRFDILSLCGSYLRSDLGGTGGLSVCLSSNDGQIIGGGVDGPLIAAGPVQVIVGTFSIEGKRESAASLKGDTSTNKLPSPNVGPPVPNLSFLSGPDSSGRNVVGGSDDQQNTDGYQFMIPNRNAPVSEWRNNNDSRSTAGYDFSGMISGEEVFGYVLNQQSPKGGDYDRFQD</sequence>
<evidence type="ECO:0000256" key="2">
    <source>
        <dbReference type="ARBA" id="ARBA00023125"/>
    </source>
</evidence>
<dbReference type="CDD" id="cd11378">
    <property type="entry name" value="DUF296"/>
    <property type="match status" value="1"/>
</dbReference>
<dbReference type="Proteomes" id="UP001408789">
    <property type="component" value="Unassembled WGS sequence"/>
</dbReference>
<evidence type="ECO:0000256" key="5">
    <source>
        <dbReference type="SAM" id="MobiDB-lite"/>
    </source>
</evidence>
<evidence type="ECO:0000259" key="6">
    <source>
        <dbReference type="PROSITE" id="PS51742"/>
    </source>
</evidence>
<dbReference type="PANTHER" id="PTHR31500:SF68">
    <property type="entry name" value="AT-HOOK MOTIF NUCLEAR-LOCALIZED PROTEIN 14"/>
    <property type="match status" value="1"/>
</dbReference>
<protein>
    <recommendedName>
        <fullName evidence="4">AT-hook motif nuclear-localized protein</fullName>
    </recommendedName>
</protein>
<feature type="domain" description="PPC" evidence="6">
    <location>
        <begin position="140"/>
        <end position="278"/>
    </location>
</feature>
<dbReference type="GO" id="GO:0003680">
    <property type="term" value="F:minor groove of adenine-thymine-rich DNA binding"/>
    <property type="evidence" value="ECO:0007669"/>
    <property type="project" value="UniProtKB-UniRule"/>
</dbReference>
<dbReference type="Gene3D" id="3.30.1330.80">
    <property type="entry name" value="Hypothetical protein, similar to alpha- acetolactate decarboxylase, domain 2"/>
    <property type="match status" value="1"/>
</dbReference>
<dbReference type="EMBL" id="JBCNJP010000019">
    <property type="protein sequence ID" value="KAK9061384.1"/>
    <property type="molecule type" value="Genomic_DNA"/>
</dbReference>
<proteinExistence type="predicted"/>
<feature type="compositionally biased region" description="Pro residues" evidence="5">
    <location>
        <begin position="18"/>
        <end position="38"/>
    </location>
</feature>
<keyword evidence="8" id="KW-1185">Reference proteome</keyword>
<feature type="region of interest" description="Disordered" evidence="5">
    <location>
        <begin position="263"/>
        <end position="316"/>
    </location>
</feature>
<feature type="compositionally biased region" description="Low complexity" evidence="5">
    <location>
        <begin position="61"/>
        <end position="72"/>
    </location>
</feature>
<evidence type="ECO:0000256" key="1">
    <source>
        <dbReference type="ARBA" id="ARBA00023015"/>
    </source>
</evidence>
<keyword evidence="2 4" id="KW-0238">DNA-binding</keyword>
<comment type="function">
    <text evidence="4">Transcription factor that specifically binds AT-rich DNA sequences related to the nuclear matrix attachment regions (MARs).</text>
</comment>
<organism evidence="7 8">
    <name type="scientific">Deinandra increscens subsp. villosa</name>
    <dbReference type="NCBI Taxonomy" id="3103831"/>
    <lineage>
        <taxon>Eukaryota</taxon>
        <taxon>Viridiplantae</taxon>
        <taxon>Streptophyta</taxon>
        <taxon>Embryophyta</taxon>
        <taxon>Tracheophyta</taxon>
        <taxon>Spermatophyta</taxon>
        <taxon>Magnoliopsida</taxon>
        <taxon>eudicotyledons</taxon>
        <taxon>Gunneridae</taxon>
        <taxon>Pentapetalae</taxon>
        <taxon>asterids</taxon>
        <taxon>campanulids</taxon>
        <taxon>Asterales</taxon>
        <taxon>Asteraceae</taxon>
        <taxon>Asteroideae</taxon>
        <taxon>Heliantheae alliance</taxon>
        <taxon>Madieae</taxon>
        <taxon>Madiinae</taxon>
        <taxon>Deinandra</taxon>
    </lineage>
</organism>
<feature type="compositionally biased region" description="Low complexity" evidence="5">
    <location>
        <begin position="93"/>
        <end position="109"/>
    </location>
</feature>
<feature type="region of interest" description="Disordered" evidence="5">
    <location>
        <begin position="1"/>
        <end position="122"/>
    </location>
</feature>
<dbReference type="InterPro" id="IPR005175">
    <property type="entry name" value="PPC_dom"/>
</dbReference>